<evidence type="ECO:0000256" key="5">
    <source>
        <dbReference type="ARBA" id="ARBA00023136"/>
    </source>
</evidence>
<evidence type="ECO:0000313" key="9">
    <source>
        <dbReference type="Proteomes" id="UP000547458"/>
    </source>
</evidence>
<evidence type="ECO:0000256" key="3">
    <source>
        <dbReference type="ARBA" id="ARBA00022692"/>
    </source>
</evidence>
<feature type="transmembrane region" description="Helical" evidence="7">
    <location>
        <begin position="90"/>
        <end position="112"/>
    </location>
</feature>
<evidence type="ECO:0000256" key="7">
    <source>
        <dbReference type="SAM" id="Phobius"/>
    </source>
</evidence>
<evidence type="ECO:0000256" key="1">
    <source>
        <dbReference type="ARBA" id="ARBA00004651"/>
    </source>
</evidence>
<dbReference type="RefSeq" id="WP_167990131.1">
    <property type="nucleotide sequence ID" value="NZ_JAATJL010000001.1"/>
</dbReference>
<feature type="transmembrane region" description="Helical" evidence="7">
    <location>
        <begin position="40"/>
        <end position="61"/>
    </location>
</feature>
<keyword evidence="2" id="KW-1003">Cell membrane</keyword>
<comment type="subcellular location">
    <subcellularLocation>
        <location evidence="1">Cell membrane</location>
        <topology evidence="1">Multi-pass membrane protein</topology>
    </subcellularLocation>
</comment>
<reference evidence="8 9" key="1">
    <citation type="submission" date="2020-03" db="EMBL/GenBank/DDBJ databases">
        <title>Sequencing the genomes of 1000 actinobacteria strains.</title>
        <authorList>
            <person name="Klenk H.-P."/>
        </authorList>
    </citation>
    <scope>NUCLEOTIDE SEQUENCE [LARGE SCALE GENOMIC DNA]</scope>
    <source>
        <strain evidence="8 9">DSM 16403</strain>
    </source>
</reference>
<feature type="transmembrane region" description="Helical" evidence="7">
    <location>
        <begin position="119"/>
        <end position="136"/>
    </location>
</feature>
<evidence type="ECO:0000256" key="6">
    <source>
        <dbReference type="SAM" id="MobiDB-lite"/>
    </source>
</evidence>
<protein>
    <submittedName>
        <fullName evidence="8">Ribose transport system permease protein</fullName>
    </submittedName>
</protein>
<sequence>MKRLTSTHVVYAVVLLTIIAGAILVGAAGRSFFSTGNISAILTGTSVLGFIAIGQTLVILVGSLDLSVPYVVSLSSLVSAGIMANQAVNILPGVLLALLVAAAIGLVNGLIVSGLKVHGFIATLGVGLIVSGYLATNYKGSSGQAPIEFRLLGATGIGPVPISTLIMLVCAAVVLLMLTRTRLGHHIYAVGGDMAVARMSGIQTRTPIIAAHVICSVMAGLAGLLLAARLGVGSPTIGTQGGYDLLSIAAVVLGGTLLAGGKGSLVGTLGGVLIFAMIDNIMSVMQINPFLKDVVRGIVIVVAVAIYARRKSASRTDRFPSTPRPESKSAARQEVAA</sequence>
<dbReference type="GO" id="GO:0005886">
    <property type="term" value="C:plasma membrane"/>
    <property type="evidence" value="ECO:0007669"/>
    <property type="project" value="UniProtKB-SubCell"/>
</dbReference>
<keyword evidence="3 7" id="KW-0812">Transmembrane</keyword>
<keyword evidence="5 7" id="KW-0472">Membrane</keyword>
<feature type="transmembrane region" description="Helical" evidence="7">
    <location>
        <begin position="240"/>
        <end position="258"/>
    </location>
</feature>
<dbReference type="Proteomes" id="UP000547458">
    <property type="component" value="Unassembled WGS sequence"/>
</dbReference>
<proteinExistence type="predicted"/>
<feature type="transmembrane region" description="Helical" evidence="7">
    <location>
        <begin position="68"/>
        <end position="84"/>
    </location>
</feature>
<evidence type="ECO:0000256" key="2">
    <source>
        <dbReference type="ARBA" id="ARBA00022475"/>
    </source>
</evidence>
<dbReference type="Pfam" id="PF02653">
    <property type="entry name" value="BPD_transp_2"/>
    <property type="match status" value="1"/>
</dbReference>
<feature type="transmembrane region" description="Helical" evidence="7">
    <location>
        <begin position="208"/>
        <end position="228"/>
    </location>
</feature>
<organism evidence="8 9">
    <name type="scientific">Arthrobacter pigmenti</name>
    <dbReference type="NCBI Taxonomy" id="271432"/>
    <lineage>
        <taxon>Bacteria</taxon>
        <taxon>Bacillati</taxon>
        <taxon>Actinomycetota</taxon>
        <taxon>Actinomycetes</taxon>
        <taxon>Micrococcales</taxon>
        <taxon>Micrococcaceae</taxon>
        <taxon>Arthrobacter</taxon>
    </lineage>
</organism>
<gene>
    <name evidence="8" type="ORF">BJ994_000030</name>
</gene>
<feature type="transmembrane region" description="Helical" evidence="7">
    <location>
        <begin position="9"/>
        <end position="28"/>
    </location>
</feature>
<keyword evidence="9" id="KW-1185">Reference proteome</keyword>
<name>A0A846RL08_9MICC</name>
<evidence type="ECO:0000256" key="4">
    <source>
        <dbReference type="ARBA" id="ARBA00022989"/>
    </source>
</evidence>
<dbReference type="GO" id="GO:0022857">
    <property type="term" value="F:transmembrane transporter activity"/>
    <property type="evidence" value="ECO:0007669"/>
    <property type="project" value="InterPro"/>
</dbReference>
<dbReference type="CDD" id="cd06579">
    <property type="entry name" value="TM_PBP1_transp_AraH_like"/>
    <property type="match status" value="1"/>
</dbReference>
<dbReference type="EMBL" id="JAATJL010000001">
    <property type="protein sequence ID" value="NJC20954.1"/>
    <property type="molecule type" value="Genomic_DNA"/>
</dbReference>
<feature type="region of interest" description="Disordered" evidence="6">
    <location>
        <begin position="315"/>
        <end position="337"/>
    </location>
</feature>
<keyword evidence="4 7" id="KW-1133">Transmembrane helix</keyword>
<accession>A0A846RL08</accession>
<dbReference type="PANTHER" id="PTHR32196">
    <property type="entry name" value="ABC TRANSPORTER PERMEASE PROTEIN YPHD-RELATED-RELATED"/>
    <property type="match status" value="1"/>
</dbReference>
<evidence type="ECO:0000313" key="8">
    <source>
        <dbReference type="EMBL" id="NJC20954.1"/>
    </source>
</evidence>
<comment type="caution">
    <text evidence="8">The sequence shown here is derived from an EMBL/GenBank/DDBJ whole genome shotgun (WGS) entry which is preliminary data.</text>
</comment>
<feature type="transmembrane region" description="Helical" evidence="7">
    <location>
        <begin position="156"/>
        <end position="178"/>
    </location>
</feature>
<dbReference type="AlphaFoldDB" id="A0A846RL08"/>
<dbReference type="InterPro" id="IPR001851">
    <property type="entry name" value="ABC_transp_permease"/>
</dbReference>